<evidence type="ECO:0000256" key="5">
    <source>
        <dbReference type="ARBA" id="ARBA00022989"/>
    </source>
</evidence>
<evidence type="ECO:0000313" key="12">
    <source>
        <dbReference type="EMBL" id="KAG9279201.1"/>
    </source>
</evidence>
<keyword evidence="7" id="KW-1015">Disulfide bond</keyword>
<evidence type="ECO:0000259" key="11">
    <source>
        <dbReference type="Pfam" id="PF18707"/>
    </source>
</evidence>
<evidence type="ECO:0000256" key="2">
    <source>
        <dbReference type="ARBA" id="ARBA00008280"/>
    </source>
</evidence>
<feature type="transmembrane region" description="Helical" evidence="10">
    <location>
        <begin position="290"/>
        <end position="311"/>
    </location>
</feature>
<evidence type="ECO:0000256" key="1">
    <source>
        <dbReference type="ARBA" id="ARBA00004167"/>
    </source>
</evidence>
<keyword evidence="3 10" id="KW-0812">Transmembrane</keyword>
<reference evidence="12 13" key="1">
    <citation type="submission" date="2021-07" db="EMBL/GenBank/DDBJ databases">
        <authorList>
            <person name="Imarazene B."/>
            <person name="Zahm M."/>
            <person name="Klopp C."/>
            <person name="Cabau C."/>
            <person name="Beille S."/>
            <person name="Jouanno E."/>
            <person name="Castinel A."/>
            <person name="Lluch J."/>
            <person name="Gil L."/>
            <person name="Kuchtly C."/>
            <person name="Lopez Roques C."/>
            <person name="Donnadieu C."/>
            <person name="Parrinello H."/>
            <person name="Journot L."/>
            <person name="Du K."/>
            <person name="Schartl M."/>
            <person name="Retaux S."/>
            <person name="Guiguen Y."/>
        </authorList>
    </citation>
    <scope>NUCLEOTIDE SEQUENCE [LARGE SCALE GENOMIC DNA]</scope>
    <source>
        <strain evidence="12">Pach_M1</strain>
        <tissue evidence="12">Testis</tissue>
    </source>
</reference>
<sequence length="594" mass="65964">MCEKVTWMDIFSAVLSDCRISPALSYRQVVRLMFGVDGEGVCKGPCLESAVMWSTWLIPVLLLSGAARPGHTNHTHSGLLCVNNYKTQISCTWQHKTQHSGQDCSLRATRDTFRGSEEKQCELKTLSYHSDAPRGCAVVFSSPNFNFAASIALKVICNGTEAARLEKYKPGRHIKLDPPSRPSVYRGNISWNRDPFSVIHFDYQLQFKPLSHSWKDIKPVDVVRTFVELKNDSVVLGEQYEARVRIKPVDSKNAGQHHGQWSDWSPSANWTSDIGMKKNTRETNNALTPGLLWIFIALTFILLILITVCIAHRCCMLRAGTEHIPDPSKYFQPLLSVHEGNFQKWLGPQHSTHSFLTPQPCDCDISPVEVSGVVGSSSTDKMLYLHTNLTSSSQQTSSDSQSSSGFSNMGYFYSETQPGTLNLETCSVYFTYHPEVGSNGELQSTSSYERLQSLGQETGQPSSPDSGFGMEGEEEEEEEEEEENIKEEEINEEGRNEETSVVNIQHLVSFVLSLPDRSRAIPSTTAAQVPLSFAQLPDPLPWPQAEVEEAGVGIGDSSESPEAAVVRPSSMVVQPCSTGYLTLKEMQKYSNKSI</sequence>
<feature type="domain" description="Interleukin-2 receptor subunit beta N-terminal" evidence="11">
    <location>
        <begin position="77"/>
        <end position="164"/>
    </location>
</feature>
<evidence type="ECO:0000256" key="6">
    <source>
        <dbReference type="ARBA" id="ARBA00023136"/>
    </source>
</evidence>
<dbReference type="Proteomes" id="UP000752171">
    <property type="component" value="Unassembled WGS sequence"/>
</dbReference>
<protein>
    <submittedName>
        <fullName evidence="12">Interleukin-2 receptor subunit beta-like</fullName>
    </submittedName>
</protein>
<comment type="similarity">
    <text evidence="2">Belongs to the type I cytokine receptor family. Type 4 subfamily.</text>
</comment>
<name>A0A8T2MEC2_ASTMX</name>
<dbReference type="OrthoDB" id="10043043at2759"/>
<dbReference type="Gene3D" id="2.60.40.10">
    <property type="entry name" value="Immunoglobulins"/>
    <property type="match status" value="2"/>
</dbReference>
<dbReference type="EMBL" id="JAICCE010000003">
    <property type="protein sequence ID" value="KAG9279201.1"/>
    <property type="molecule type" value="Genomic_DNA"/>
</dbReference>
<gene>
    <name evidence="12" type="primary">IL2RB</name>
    <name evidence="12" type="ORF">AMEX_G4711</name>
</gene>
<keyword evidence="4" id="KW-0732">Signal</keyword>
<dbReference type="InterPro" id="IPR036116">
    <property type="entry name" value="FN3_sf"/>
</dbReference>
<dbReference type="GO" id="GO:0009897">
    <property type="term" value="C:external side of plasma membrane"/>
    <property type="evidence" value="ECO:0007669"/>
    <property type="project" value="TreeGrafter"/>
</dbReference>
<dbReference type="SUPFAM" id="SSF49265">
    <property type="entry name" value="Fibronectin type III"/>
    <property type="match status" value="2"/>
</dbReference>
<comment type="caution">
    <text evidence="12">The sequence shown here is derived from an EMBL/GenBank/DDBJ whole genome shotgun (WGS) entry which is preliminary data.</text>
</comment>
<evidence type="ECO:0000256" key="9">
    <source>
        <dbReference type="SAM" id="MobiDB-lite"/>
    </source>
</evidence>
<organism evidence="12 13">
    <name type="scientific">Astyanax mexicanus</name>
    <name type="common">Blind cave fish</name>
    <name type="synonym">Astyanax fasciatus mexicanus</name>
    <dbReference type="NCBI Taxonomy" id="7994"/>
    <lineage>
        <taxon>Eukaryota</taxon>
        <taxon>Metazoa</taxon>
        <taxon>Chordata</taxon>
        <taxon>Craniata</taxon>
        <taxon>Vertebrata</taxon>
        <taxon>Euteleostomi</taxon>
        <taxon>Actinopterygii</taxon>
        <taxon>Neopterygii</taxon>
        <taxon>Teleostei</taxon>
        <taxon>Ostariophysi</taxon>
        <taxon>Characiformes</taxon>
        <taxon>Characoidei</taxon>
        <taxon>Acestrorhamphidae</taxon>
        <taxon>Acestrorhamphinae</taxon>
        <taxon>Astyanax</taxon>
    </lineage>
</organism>
<dbReference type="PANTHER" id="PTHR23037:SF22">
    <property type="entry name" value="CYTOKINE RECEPTOR COMMON SUBUNIT BETA"/>
    <property type="match status" value="1"/>
</dbReference>
<dbReference type="PANTHER" id="PTHR23037">
    <property type="entry name" value="CYTOKINE RECEPTOR"/>
    <property type="match status" value="1"/>
</dbReference>
<evidence type="ECO:0000313" key="13">
    <source>
        <dbReference type="Proteomes" id="UP000752171"/>
    </source>
</evidence>
<dbReference type="AlphaFoldDB" id="A0A8T2MEC2"/>
<evidence type="ECO:0000256" key="7">
    <source>
        <dbReference type="ARBA" id="ARBA00023157"/>
    </source>
</evidence>
<feature type="compositionally biased region" description="Acidic residues" evidence="9">
    <location>
        <begin position="471"/>
        <end position="491"/>
    </location>
</feature>
<evidence type="ECO:0000256" key="4">
    <source>
        <dbReference type="ARBA" id="ARBA00022729"/>
    </source>
</evidence>
<keyword evidence="8 12" id="KW-0675">Receptor</keyword>
<accession>A0A8T2MEC2</accession>
<dbReference type="GO" id="GO:0004896">
    <property type="term" value="F:cytokine receptor activity"/>
    <property type="evidence" value="ECO:0007669"/>
    <property type="project" value="TreeGrafter"/>
</dbReference>
<feature type="region of interest" description="Disordered" evidence="9">
    <location>
        <begin position="453"/>
        <end position="498"/>
    </location>
</feature>
<comment type="subcellular location">
    <subcellularLocation>
        <location evidence="1">Membrane</location>
        <topology evidence="1">Single-pass membrane protein</topology>
    </subcellularLocation>
</comment>
<evidence type="ECO:0000256" key="10">
    <source>
        <dbReference type="SAM" id="Phobius"/>
    </source>
</evidence>
<dbReference type="InterPro" id="IPR040951">
    <property type="entry name" value="IL2RB_N1"/>
</dbReference>
<keyword evidence="6 10" id="KW-0472">Membrane</keyword>
<dbReference type="Pfam" id="PF18707">
    <property type="entry name" value="IL2RB_N1"/>
    <property type="match status" value="1"/>
</dbReference>
<keyword evidence="5 10" id="KW-1133">Transmembrane helix</keyword>
<proteinExistence type="inferred from homology"/>
<dbReference type="InterPro" id="IPR013783">
    <property type="entry name" value="Ig-like_fold"/>
</dbReference>
<evidence type="ECO:0000256" key="8">
    <source>
        <dbReference type="ARBA" id="ARBA00023170"/>
    </source>
</evidence>
<feature type="compositionally biased region" description="Polar residues" evidence="9">
    <location>
        <begin position="453"/>
        <end position="465"/>
    </location>
</feature>
<evidence type="ECO:0000256" key="3">
    <source>
        <dbReference type="ARBA" id="ARBA00022692"/>
    </source>
</evidence>
<dbReference type="GO" id="GO:0016064">
    <property type="term" value="P:immunoglobulin mediated immune response"/>
    <property type="evidence" value="ECO:0007669"/>
    <property type="project" value="TreeGrafter"/>
</dbReference>